<dbReference type="PANTHER" id="PTHR48452:SF1">
    <property type="entry name" value="FUSED COMPOUND LEAF 1"/>
    <property type="match status" value="1"/>
</dbReference>
<dbReference type="SMART" id="SM01256">
    <property type="entry name" value="KNOX2"/>
    <property type="match status" value="1"/>
</dbReference>
<dbReference type="GO" id="GO:0005634">
    <property type="term" value="C:nucleus"/>
    <property type="evidence" value="ECO:0007669"/>
    <property type="project" value="UniProtKB-SubCell"/>
</dbReference>
<accession>A0A7J7KX88</accession>
<dbReference type="PANTHER" id="PTHR48452">
    <property type="entry name" value="FUSED COMPOUND LEAF 1"/>
    <property type="match status" value="1"/>
</dbReference>
<sequence length="207" mass="23005">MEEEEDIYGLQAPLLDYSQQQQQQQSMISPLDYQTYLNNSIVPLRDRIIPMFGSDDHQLLSEMSSSMMIVPQVLQGSVVIGDVEEDEITRTIKAKIASHPRYPSLLQAYIDCQKVGAPPEIACVLDELRRENDVGTSGNIAVSRTTRLGADPELDEFMNVFCDVLMKYKSDLARPFDEATAFLNKIEIQLSNLSNKGGASRSSASPG</sequence>
<dbReference type="InterPro" id="IPR005540">
    <property type="entry name" value="KNOX1"/>
</dbReference>
<evidence type="ECO:0000313" key="6">
    <source>
        <dbReference type="Proteomes" id="UP000541444"/>
    </source>
</evidence>
<keyword evidence="6" id="KW-1185">Reference proteome</keyword>
<feature type="domain" description="KNOX1" evidence="3">
    <location>
        <begin position="90"/>
        <end position="134"/>
    </location>
</feature>
<evidence type="ECO:0000259" key="3">
    <source>
        <dbReference type="SMART" id="SM01255"/>
    </source>
</evidence>
<comment type="subcellular location">
    <subcellularLocation>
        <location evidence="1">Nucleus</location>
    </subcellularLocation>
</comment>
<evidence type="ECO:0000259" key="4">
    <source>
        <dbReference type="SMART" id="SM01256"/>
    </source>
</evidence>
<gene>
    <name evidence="5" type="ORF">GIB67_014054</name>
</gene>
<dbReference type="EMBL" id="JACGCM010002815">
    <property type="protein sequence ID" value="KAF6135005.1"/>
    <property type="molecule type" value="Genomic_DNA"/>
</dbReference>
<name>A0A7J7KX88_9MAGN</name>
<evidence type="ECO:0008006" key="7">
    <source>
        <dbReference type="Google" id="ProtNLM"/>
    </source>
</evidence>
<dbReference type="InterPro" id="IPR005541">
    <property type="entry name" value="KNOX2"/>
</dbReference>
<dbReference type="Pfam" id="PF03791">
    <property type="entry name" value="KNOX2"/>
    <property type="match status" value="1"/>
</dbReference>
<proteinExistence type="predicted"/>
<dbReference type="Pfam" id="PF03790">
    <property type="entry name" value="KNOX1"/>
    <property type="match status" value="1"/>
</dbReference>
<dbReference type="GO" id="GO:0003677">
    <property type="term" value="F:DNA binding"/>
    <property type="evidence" value="ECO:0007669"/>
    <property type="project" value="InterPro"/>
</dbReference>
<dbReference type="SMART" id="SM01255">
    <property type="entry name" value="KNOX1"/>
    <property type="match status" value="1"/>
</dbReference>
<evidence type="ECO:0000256" key="2">
    <source>
        <dbReference type="ARBA" id="ARBA00023242"/>
    </source>
</evidence>
<comment type="caution">
    <text evidence="5">The sequence shown here is derived from an EMBL/GenBank/DDBJ whole genome shotgun (WGS) entry which is preliminary data.</text>
</comment>
<dbReference type="AlphaFoldDB" id="A0A7J7KX88"/>
<dbReference type="OrthoDB" id="10056939at2759"/>
<reference evidence="5 6" key="1">
    <citation type="journal article" date="2020" name="IScience">
        <title>Genome Sequencing of the Endangered Kingdonia uniflora (Circaeasteraceae, Ranunculales) Reveals Potential Mechanisms of Evolutionary Specialization.</title>
        <authorList>
            <person name="Sun Y."/>
            <person name="Deng T."/>
            <person name="Zhang A."/>
            <person name="Moore M.J."/>
            <person name="Landis J.B."/>
            <person name="Lin N."/>
            <person name="Zhang H."/>
            <person name="Zhang X."/>
            <person name="Huang J."/>
            <person name="Zhang X."/>
            <person name="Sun H."/>
            <person name="Wang H."/>
        </authorList>
    </citation>
    <scope>NUCLEOTIDE SEQUENCE [LARGE SCALE GENOMIC DNA]</scope>
    <source>
        <strain evidence="5">TB1705</strain>
        <tissue evidence="5">Leaf</tissue>
    </source>
</reference>
<evidence type="ECO:0000256" key="1">
    <source>
        <dbReference type="ARBA" id="ARBA00004123"/>
    </source>
</evidence>
<keyword evidence="2" id="KW-0539">Nucleus</keyword>
<organism evidence="5 6">
    <name type="scientific">Kingdonia uniflora</name>
    <dbReference type="NCBI Taxonomy" id="39325"/>
    <lineage>
        <taxon>Eukaryota</taxon>
        <taxon>Viridiplantae</taxon>
        <taxon>Streptophyta</taxon>
        <taxon>Embryophyta</taxon>
        <taxon>Tracheophyta</taxon>
        <taxon>Spermatophyta</taxon>
        <taxon>Magnoliopsida</taxon>
        <taxon>Ranunculales</taxon>
        <taxon>Circaeasteraceae</taxon>
        <taxon>Kingdonia</taxon>
    </lineage>
</organism>
<feature type="domain" description="KNOX2" evidence="4">
    <location>
        <begin position="144"/>
        <end position="195"/>
    </location>
</feature>
<dbReference type="Proteomes" id="UP000541444">
    <property type="component" value="Unassembled WGS sequence"/>
</dbReference>
<protein>
    <recommendedName>
        <fullName evidence="7">Homeobox protein knotted-1-like 6</fullName>
    </recommendedName>
</protein>
<evidence type="ECO:0000313" key="5">
    <source>
        <dbReference type="EMBL" id="KAF6135005.1"/>
    </source>
</evidence>